<evidence type="ECO:0000313" key="4">
    <source>
        <dbReference type="Proteomes" id="UP000025245"/>
    </source>
</evidence>
<dbReference type="InterPro" id="IPR050553">
    <property type="entry name" value="Thioredoxin_ResA/DsbE_sf"/>
</dbReference>
<sequence>MKNYKHFIVLVVLLLVVTGGLGFAVVKNRTSREDSSNNQKIAAKEFIGQKLPELSLTGVNEEAYSSNATLGKPTIVMEWASWCPHCQAMMPTMNKMYAKYKNDVNFLFINATGSRNGEETKAKASNYVAEKGFDFPYYYDNGMAAATALKIDSVPTFFYVDSDGVVKDVTVSEMKESKMDQKINALIEKPNHHKK</sequence>
<reference evidence="3 5" key="2">
    <citation type="submission" date="2018-06" db="EMBL/GenBank/DDBJ databases">
        <title>Mutators as drivers of adaptation in pathogenic bacteria and a risk factor for host jumps and vaccine escape.</title>
        <authorList>
            <person name="Barnes A.C."/>
            <person name="Silayeva O."/>
        </authorList>
    </citation>
    <scope>NUCLEOTIDE SEQUENCE [LARGE SCALE GENOMIC DNA]</scope>
    <source>
        <strain evidence="3 5">QMA0445</strain>
    </source>
</reference>
<protein>
    <submittedName>
        <fullName evidence="3">TlpA family protein disulfide reductase</fullName>
    </submittedName>
</protein>
<dbReference type="KEGG" id="siz:SI82_09405"/>
<dbReference type="Proteomes" id="UP000269148">
    <property type="component" value="Unassembled WGS sequence"/>
</dbReference>
<dbReference type="GO" id="GO:0016491">
    <property type="term" value="F:oxidoreductase activity"/>
    <property type="evidence" value="ECO:0007669"/>
    <property type="project" value="InterPro"/>
</dbReference>
<dbReference type="KEGG" id="sio:DW64_09450"/>
<gene>
    <name evidence="3" type="ORF">DIY07_09500</name>
    <name evidence="2" type="ORF">DQ08_09465</name>
</gene>
<reference evidence="2 4" key="1">
    <citation type="journal article" date="2014" name="Genome Announc.">
        <title>Complete Genome Sequence of a Virulent Strain, Streptococcus iniae ISET0901, Isolated from Diseased Tilapia.</title>
        <authorList>
            <person name="Pridgeon J.W."/>
            <person name="Zhang D."/>
            <person name="Zhang L."/>
        </authorList>
    </citation>
    <scope>NUCLEOTIDE SEQUENCE [LARGE SCALE GENOMIC DNA]</scope>
    <source>
        <strain evidence="2 4">ISET0901</strain>
    </source>
</reference>
<dbReference type="PROSITE" id="PS51352">
    <property type="entry name" value="THIOREDOXIN_2"/>
    <property type="match status" value="1"/>
</dbReference>
<dbReference type="EMBL" id="QLQD01000082">
    <property type="protein sequence ID" value="RLU54861.1"/>
    <property type="molecule type" value="Genomic_DNA"/>
</dbReference>
<dbReference type="SUPFAM" id="SSF52833">
    <property type="entry name" value="Thioredoxin-like"/>
    <property type="match status" value="1"/>
</dbReference>
<dbReference type="OrthoDB" id="25753at2"/>
<name>A0A3L8GD73_STRIN</name>
<proteinExistence type="predicted"/>
<dbReference type="RefSeq" id="WP_003100255.1">
    <property type="nucleotide sequence ID" value="NZ_CP010783.1"/>
</dbReference>
<dbReference type="AlphaFoldDB" id="A0A3L8GD73"/>
<evidence type="ECO:0000259" key="1">
    <source>
        <dbReference type="PROSITE" id="PS51352"/>
    </source>
</evidence>
<dbReference type="EMBL" id="CP007586">
    <property type="protein sequence ID" value="AHY16654.1"/>
    <property type="molecule type" value="Genomic_DNA"/>
</dbReference>
<dbReference type="PANTHER" id="PTHR42852:SF1">
    <property type="entry name" value="THIOREDOXIN-LIKE PROTEIN YNEN"/>
    <property type="match status" value="1"/>
</dbReference>
<evidence type="ECO:0000313" key="3">
    <source>
        <dbReference type="EMBL" id="RLU54861.1"/>
    </source>
</evidence>
<evidence type="ECO:0000313" key="5">
    <source>
        <dbReference type="Proteomes" id="UP000269148"/>
    </source>
</evidence>
<dbReference type="InterPro" id="IPR036249">
    <property type="entry name" value="Thioredoxin-like_sf"/>
</dbReference>
<dbReference type="Gene3D" id="3.40.30.10">
    <property type="entry name" value="Glutaredoxin"/>
    <property type="match status" value="1"/>
</dbReference>
<dbReference type="Proteomes" id="UP000025245">
    <property type="component" value="Chromosome"/>
</dbReference>
<dbReference type="InterPro" id="IPR013740">
    <property type="entry name" value="Redoxin"/>
</dbReference>
<feature type="domain" description="Thioredoxin" evidence="1">
    <location>
        <begin position="45"/>
        <end position="188"/>
    </location>
</feature>
<dbReference type="PANTHER" id="PTHR42852">
    <property type="entry name" value="THIOL:DISULFIDE INTERCHANGE PROTEIN DSBE"/>
    <property type="match status" value="1"/>
</dbReference>
<accession>A0A3L8GD73</accession>
<evidence type="ECO:0000313" key="2">
    <source>
        <dbReference type="EMBL" id="AHY16654.1"/>
    </source>
</evidence>
<dbReference type="Pfam" id="PF08534">
    <property type="entry name" value="Redoxin"/>
    <property type="match status" value="1"/>
</dbReference>
<organism evidence="3 5">
    <name type="scientific">Streptococcus iniae</name>
    <name type="common">Streptococcus shiloi</name>
    <dbReference type="NCBI Taxonomy" id="1346"/>
    <lineage>
        <taxon>Bacteria</taxon>
        <taxon>Bacillati</taxon>
        <taxon>Bacillota</taxon>
        <taxon>Bacilli</taxon>
        <taxon>Lactobacillales</taxon>
        <taxon>Streptococcaceae</taxon>
        <taxon>Streptococcus</taxon>
    </lineage>
</organism>
<dbReference type="InterPro" id="IPR013766">
    <property type="entry name" value="Thioredoxin_domain"/>
</dbReference>
<dbReference type="GeneID" id="35765180"/>
<keyword evidence="4" id="KW-1185">Reference proteome</keyword>
<dbReference type="CDD" id="cd02966">
    <property type="entry name" value="TlpA_like_family"/>
    <property type="match status" value="1"/>
</dbReference>
<dbReference type="KEGG" id="siq:DQ08_09465"/>
<dbReference type="STRING" id="1346.BMF34_09425"/>